<dbReference type="Gene3D" id="1.20.950.20">
    <property type="entry name" value="Transmembrane di-heme cytochromes, Chain C"/>
    <property type="match status" value="1"/>
</dbReference>
<evidence type="ECO:0000313" key="8">
    <source>
        <dbReference type="EMBL" id="VAV99990.1"/>
    </source>
</evidence>
<dbReference type="InterPro" id="IPR014730">
    <property type="entry name" value="ETF_a/b_N"/>
</dbReference>
<dbReference type="PANTHER" id="PTHR43255">
    <property type="entry name" value="IRON-SULFUR-BINDING OXIDOREDUCTASE FADF-RELATED-RELATED"/>
    <property type="match status" value="1"/>
</dbReference>
<keyword evidence="5" id="KW-0411">Iron-sulfur</keyword>
<feature type="transmembrane region" description="Helical" evidence="6">
    <location>
        <begin position="74"/>
        <end position="97"/>
    </location>
</feature>
<evidence type="ECO:0000256" key="5">
    <source>
        <dbReference type="ARBA" id="ARBA00023014"/>
    </source>
</evidence>
<dbReference type="CDD" id="cd01714">
    <property type="entry name" value="ETF_beta"/>
    <property type="match status" value="1"/>
</dbReference>
<dbReference type="PROSITE" id="PS51379">
    <property type="entry name" value="4FE4S_FER_2"/>
    <property type="match status" value="2"/>
</dbReference>
<evidence type="ECO:0000259" key="7">
    <source>
        <dbReference type="PROSITE" id="PS51379"/>
    </source>
</evidence>
<feature type="domain" description="4Fe-4S ferredoxin-type" evidence="7">
    <location>
        <begin position="294"/>
        <end position="323"/>
    </location>
</feature>
<dbReference type="Pfam" id="PF13183">
    <property type="entry name" value="Fer4_8"/>
    <property type="match status" value="1"/>
</dbReference>
<feature type="transmembrane region" description="Helical" evidence="6">
    <location>
        <begin position="233"/>
        <end position="252"/>
    </location>
</feature>
<dbReference type="Gene3D" id="3.40.50.620">
    <property type="entry name" value="HUPs"/>
    <property type="match status" value="1"/>
</dbReference>
<evidence type="ECO:0000256" key="6">
    <source>
        <dbReference type="SAM" id="Phobius"/>
    </source>
</evidence>
<dbReference type="InterPro" id="IPR004017">
    <property type="entry name" value="Cys_rich_dom"/>
</dbReference>
<dbReference type="InterPro" id="IPR051460">
    <property type="entry name" value="HdrC_iron-sulfur_subunit"/>
</dbReference>
<dbReference type="SUPFAM" id="SSF52402">
    <property type="entry name" value="Adenine nucleotide alpha hydrolases-like"/>
    <property type="match status" value="1"/>
</dbReference>
<evidence type="ECO:0000256" key="4">
    <source>
        <dbReference type="ARBA" id="ARBA00023004"/>
    </source>
</evidence>
<name>A0A3B0S223_9ZZZZ</name>
<dbReference type="GO" id="GO:0005886">
    <property type="term" value="C:plasma membrane"/>
    <property type="evidence" value="ECO:0007669"/>
    <property type="project" value="TreeGrafter"/>
</dbReference>
<dbReference type="Gene3D" id="1.10.1060.10">
    <property type="entry name" value="Alpha-helical ferredoxin"/>
    <property type="match status" value="1"/>
</dbReference>
<keyword evidence="4" id="KW-0408">Iron</keyword>
<gene>
    <name evidence="8" type="ORF">MNBD_ALPHA04-594</name>
</gene>
<dbReference type="AlphaFoldDB" id="A0A3B0S223"/>
<organism evidence="8">
    <name type="scientific">hydrothermal vent metagenome</name>
    <dbReference type="NCBI Taxonomy" id="652676"/>
    <lineage>
        <taxon>unclassified sequences</taxon>
        <taxon>metagenomes</taxon>
        <taxon>ecological metagenomes</taxon>
    </lineage>
</organism>
<feature type="transmembrane region" description="Helical" evidence="6">
    <location>
        <begin position="6"/>
        <end position="34"/>
    </location>
</feature>
<keyword evidence="1" id="KW-0004">4Fe-4S</keyword>
<dbReference type="InterPro" id="IPR017896">
    <property type="entry name" value="4Fe4S_Fe-S-bd"/>
</dbReference>
<dbReference type="GO" id="GO:0051539">
    <property type="term" value="F:4 iron, 4 sulfur cluster binding"/>
    <property type="evidence" value="ECO:0007669"/>
    <property type="project" value="UniProtKB-KW"/>
</dbReference>
<dbReference type="InterPro" id="IPR017900">
    <property type="entry name" value="4Fe4S_Fe_S_CS"/>
</dbReference>
<dbReference type="InterPro" id="IPR014729">
    <property type="entry name" value="Rossmann-like_a/b/a_fold"/>
</dbReference>
<dbReference type="SUPFAM" id="SSF46548">
    <property type="entry name" value="alpha-helical ferredoxin"/>
    <property type="match status" value="1"/>
</dbReference>
<feature type="domain" description="4Fe-4S ferredoxin-type" evidence="7">
    <location>
        <begin position="349"/>
        <end position="381"/>
    </location>
</feature>
<dbReference type="InterPro" id="IPR009051">
    <property type="entry name" value="Helical_ferredxn"/>
</dbReference>
<dbReference type="Pfam" id="PF02754">
    <property type="entry name" value="CCG"/>
    <property type="match status" value="2"/>
</dbReference>
<proteinExistence type="predicted"/>
<keyword evidence="3" id="KW-0560">Oxidoreductase</keyword>
<dbReference type="PROSITE" id="PS00198">
    <property type="entry name" value="4FE4S_FER_1"/>
    <property type="match status" value="2"/>
</dbReference>
<keyword evidence="2" id="KW-0479">Metal-binding</keyword>
<keyword evidence="6" id="KW-0472">Membrane</keyword>
<keyword evidence="6" id="KW-0812">Transmembrane</keyword>
<dbReference type="EMBL" id="UOEF01000294">
    <property type="protein sequence ID" value="VAV99990.1"/>
    <property type="molecule type" value="Genomic_DNA"/>
</dbReference>
<dbReference type="SMART" id="SM00893">
    <property type="entry name" value="ETF"/>
    <property type="match status" value="1"/>
</dbReference>
<dbReference type="Pfam" id="PF01012">
    <property type="entry name" value="ETF"/>
    <property type="match status" value="1"/>
</dbReference>
<dbReference type="SUPFAM" id="SSF103501">
    <property type="entry name" value="Respiratory nitrate reductase 1 gamma chain"/>
    <property type="match status" value="1"/>
</dbReference>
<evidence type="ECO:0000256" key="1">
    <source>
        <dbReference type="ARBA" id="ARBA00022485"/>
    </source>
</evidence>
<evidence type="ECO:0000256" key="2">
    <source>
        <dbReference type="ARBA" id="ARBA00022723"/>
    </source>
</evidence>
<reference evidence="8" key="1">
    <citation type="submission" date="2018-06" db="EMBL/GenBank/DDBJ databases">
        <authorList>
            <person name="Zhirakovskaya E."/>
        </authorList>
    </citation>
    <scope>NUCLEOTIDE SEQUENCE</scope>
</reference>
<dbReference type="PANTHER" id="PTHR43255:SF1">
    <property type="entry name" value="IRON-SULFUR-BINDING OXIDOREDUCTASE FADF-RELATED"/>
    <property type="match status" value="1"/>
</dbReference>
<keyword evidence="6" id="KW-1133">Transmembrane helix</keyword>
<dbReference type="InterPro" id="IPR033948">
    <property type="entry name" value="ETF_beta_N"/>
</dbReference>
<sequence length="1050" mass="113697">METRELFWSLGSTGIATFYVLGFAAIGVFIWGCWRHVAKYRRGTALPVRLDIRAGARAMVRDVLSHATLVRRDLYAGIAHMGIFFGFALAALGTAIITLEYDLLWPLFGIRFWRGDFYLGFSLILDLGHLALTAGIVLMMVRRAGFHLAKLDYVRAYRGETDLRPVAKIWRLEDWAFLIVLLVIQLTGFTLEGVRILMDRPEWAAWSPVGNGLANLFAAMGMKIETAAAIRGANWWIHGGLALAFTAAIPWYKAKHIVAVIGSLAVRDAKSLARLPRETDAGTAGISNISGFSWKDLLNFDACTKCGRCHQACPARATGYPLSPRDFILDLRHHADQTQGHKTDGIALVGDVLDAETIWSCRTCGACMDICPVGIEHPTMIVALRRQLVERGEMDPLMQSTLDTIGNTGNSFGESSKSRAAWTRELDFPIKDIRDQPAEILWFVGDYAAFDPRNQKVSRTVARLLRAANVDFALLHEGERNAGNDVRRVGEEGLFETLAEANLGAMAQAKPFSRIITTDPHSYNTLKNEYPEFGDIAPIEHYSALLAELLDERRLTVKTPLKKRVTFHDPCHLGRLNGGYEAPRAVLRATGCDLVEMPRNRANSFCCGAGGGRIWIPDRPGAEKPAENRMREAAALGGIDSFVTCCPKDLTMFEDARKTSGHQTEFVVEDLAELVAQAVQLEAISTEDLPVLAERIADAVANRVADVVAARLDDVLAARLGAIAVDMPSARTPEASSPEPEPVPVAKTPAPATPVVVEDEGPGPVTSINRMQWEAPQPVVPASFDTYAPPARDGLRILVAVKHAALLGDEYEFTATGRDIGAEYLEHALNEWDDAALEEALVLADKLGGGEVVAVTVGPRGAGATLAKVLAKGAARAVRIWSDDLTGADPITIARAIAGVAVKENADLILCGVQSGDFAHGATGTALARILGLPLGVGVIELDWNGTDALVVTRELEGGVRHVFKMPSPAVLTIQTGGSPPRYATMRMIKQAKKKPLEVLDGSGVVDGSGGYVIRRMYTPEQQKAQMLEGSAAEIAAAIADIIRDSQGER</sequence>
<feature type="transmembrane region" description="Helical" evidence="6">
    <location>
        <begin position="117"/>
        <end position="141"/>
    </location>
</feature>
<protein>
    <submittedName>
        <fullName evidence="8">Electron transfer flavoprotein, beta subunit</fullName>
    </submittedName>
</protein>
<dbReference type="InterPro" id="IPR036197">
    <property type="entry name" value="NarG-like_sf"/>
</dbReference>
<dbReference type="GO" id="GO:0046872">
    <property type="term" value="F:metal ion binding"/>
    <property type="evidence" value="ECO:0007669"/>
    <property type="project" value="UniProtKB-KW"/>
</dbReference>
<accession>A0A3B0S223</accession>
<feature type="transmembrane region" description="Helical" evidence="6">
    <location>
        <begin position="203"/>
        <end position="221"/>
    </location>
</feature>
<feature type="transmembrane region" description="Helical" evidence="6">
    <location>
        <begin position="175"/>
        <end position="197"/>
    </location>
</feature>
<dbReference type="GO" id="GO:0016491">
    <property type="term" value="F:oxidoreductase activity"/>
    <property type="evidence" value="ECO:0007669"/>
    <property type="project" value="UniProtKB-KW"/>
</dbReference>
<evidence type="ECO:0000256" key="3">
    <source>
        <dbReference type="ARBA" id="ARBA00023002"/>
    </source>
</evidence>